<dbReference type="InterPro" id="IPR022801">
    <property type="entry name" value="Ribosomal_uS4"/>
</dbReference>
<dbReference type="GO" id="GO:0003735">
    <property type="term" value="F:structural constituent of ribosome"/>
    <property type="evidence" value="ECO:0007669"/>
    <property type="project" value="TreeGrafter"/>
</dbReference>
<dbReference type="InterPro" id="IPR002942">
    <property type="entry name" value="S4_RNA-bd"/>
</dbReference>
<dbReference type="Pfam" id="PF01479">
    <property type="entry name" value="S4"/>
    <property type="match status" value="1"/>
</dbReference>
<evidence type="ECO:0000313" key="10">
    <source>
        <dbReference type="Proteomes" id="UP000014074"/>
    </source>
</evidence>
<evidence type="ECO:0000313" key="9">
    <source>
        <dbReference type="EMBL" id="EOO03932.1"/>
    </source>
</evidence>
<keyword evidence="2" id="KW-0699">rRNA-binding</keyword>
<proteinExistence type="inferred from homology"/>
<feature type="region of interest" description="Disordered" evidence="7">
    <location>
        <begin position="213"/>
        <end position="255"/>
    </location>
</feature>
<dbReference type="EMBL" id="KB932812">
    <property type="protein sequence ID" value="EOO03932.1"/>
    <property type="molecule type" value="Genomic_DNA"/>
</dbReference>
<organism evidence="9 10">
    <name type="scientific">Phaeoacremonium minimum (strain UCR-PA7)</name>
    <name type="common">Esca disease fungus</name>
    <name type="synonym">Togninia minima</name>
    <dbReference type="NCBI Taxonomy" id="1286976"/>
    <lineage>
        <taxon>Eukaryota</taxon>
        <taxon>Fungi</taxon>
        <taxon>Dikarya</taxon>
        <taxon>Ascomycota</taxon>
        <taxon>Pezizomycotina</taxon>
        <taxon>Sordariomycetes</taxon>
        <taxon>Sordariomycetidae</taxon>
        <taxon>Togniniales</taxon>
        <taxon>Togniniaceae</taxon>
        <taxon>Phaeoacremonium</taxon>
    </lineage>
</organism>
<dbReference type="PANTHER" id="PTHR11831:SF4">
    <property type="entry name" value="SMALL RIBOSOMAL SUBUNIT PROTEIN US4M"/>
    <property type="match status" value="1"/>
</dbReference>
<dbReference type="AlphaFoldDB" id="R8BX69"/>
<evidence type="ECO:0000256" key="1">
    <source>
        <dbReference type="ARBA" id="ARBA00007465"/>
    </source>
</evidence>
<dbReference type="PANTHER" id="PTHR11831">
    <property type="entry name" value="30S 40S RIBOSOMAL PROTEIN"/>
    <property type="match status" value="1"/>
</dbReference>
<dbReference type="Gene3D" id="3.10.290.10">
    <property type="entry name" value="RNA-binding S4 domain"/>
    <property type="match status" value="1"/>
</dbReference>
<dbReference type="OrthoDB" id="3356781at2759"/>
<dbReference type="eggNOG" id="ENOG502QTS9">
    <property type="taxonomic scope" value="Eukaryota"/>
</dbReference>
<feature type="region of interest" description="Disordered" evidence="7">
    <location>
        <begin position="87"/>
        <end position="106"/>
    </location>
</feature>
<keyword evidence="5" id="KW-0687">Ribonucleoprotein</keyword>
<feature type="domain" description="RNA-binding S4" evidence="8">
    <location>
        <begin position="144"/>
        <end position="203"/>
    </location>
</feature>
<dbReference type="Proteomes" id="UP000014074">
    <property type="component" value="Unassembled WGS sequence"/>
</dbReference>
<keyword evidence="3 6" id="KW-0694">RNA-binding</keyword>
<dbReference type="InterPro" id="IPR036986">
    <property type="entry name" value="S4_RNA-bd_sf"/>
</dbReference>
<evidence type="ECO:0000256" key="2">
    <source>
        <dbReference type="ARBA" id="ARBA00022730"/>
    </source>
</evidence>
<dbReference type="SUPFAM" id="SSF55174">
    <property type="entry name" value="Alpha-L RNA-binding motif"/>
    <property type="match status" value="1"/>
</dbReference>
<gene>
    <name evidence="9" type="ORF">UCRPA7_464</name>
</gene>
<evidence type="ECO:0000256" key="3">
    <source>
        <dbReference type="ARBA" id="ARBA00022884"/>
    </source>
</evidence>
<feature type="compositionally biased region" description="Low complexity" evidence="7">
    <location>
        <begin position="245"/>
        <end position="255"/>
    </location>
</feature>
<reference evidence="10" key="1">
    <citation type="journal article" date="2013" name="Genome Announc.">
        <title>Draft genome sequence of the ascomycete Phaeoacremonium aleophilum strain UCR-PA7, a causal agent of the esca disease complex in grapevines.</title>
        <authorList>
            <person name="Blanco-Ulate B."/>
            <person name="Rolshausen P."/>
            <person name="Cantu D."/>
        </authorList>
    </citation>
    <scope>NUCLEOTIDE SEQUENCE [LARGE SCALE GENOMIC DNA]</scope>
    <source>
        <strain evidence="10">UCR-PA7</strain>
    </source>
</reference>
<accession>R8BX69</accession>
<comment type="similarity">
    <text evidence="1">Belongs to the universal ribosomal protein uS4 family.</text>
</comment>
<dbReference type="RefSeq" id="XP_007911250.1">
    <property type="nucleotide sequence ID" value="XM_007913059.1"/>
</dbReference>
<dbReference type="GeneID" id="19325110"/>
<keyword evidence="10" id="KW-1185">Reference proteome</keyword>
<dbReference type="SMART" id="SM00363">
    <property type="entry name" value="S4"/>
    <property type="match status" value="1"/>
</dbReference>
<dbReference type="KEGG" id="tmn:UCRPA7_464"/>
<evidence type="ECO:0000259" key="8">
    <source>
        <dbReference type="SMART" id="SM00363"/>
    </source>
</evidence>
<keyword evidence="4" id="KW-0689">Ribosomal protein</keyword>
<name>R8BX69_PHAM7</name>
<dbReference type="GO" id="GO:0042274">
    <property type="term" value="P:ribosomal small subunit biogenesis"/>
    <property type="evidence" value="ECO:0007669"/>
    <property type="project" value="TreeGrafter"/>
</dbReference>
<sequence>MKFRRTLRFHGLKRPKVRQTWNKFNLYNLSRLRIPFLISKTFFQQKWAAKAMTRGYHGEHIKERQWEKMFSRRLLSVVNMNPRYMAAHDGSEQATGRGSGHDKPGEEDLAEIGVQEEQRGPRPTNMSSDRRTPYMNMAYAPMERRLDIAVWRSLFASSARQARQFVVHGAVKVNGQEMRYPGYLLNPGDMFQVDVERVKLAIGQPKGRIRVRAGKGATEGEEAEEVEEAASEADASAEGAEAEATEAVAEPEVTPEQQVAQLKELLKLAKEILSEGGLLLSVKRKQQLRTFAKDARSAIARAGKTPTESDATKATGLVDDLTGLLASMDLNSSAKGDVAAAAEEKSQAVNSDVTQLTGDEKRALDKLLQEEADNPYDPSKPYLTPWRPRNYMSPFAFIPRYLEVNQNICAAVYLRHPVARQGYAEVPTPFPQAINQLTFNWYLRRR</sequence>
<evidence type="ECO:0000256" key="6">
    <source>
        <dbReference type="PROSITE-ProRule" id="PRU00182"/>
    </source>
</evidence>
<dbReference type="GO" id="GO:0019843">
    <property type="term" value="F:rRNA binding"/>
    <property type="evidence" value="ECO:0007669"/>
    <property type="project" value="UniProtKB-KW"/>
</dbReference>
<protein>
    <submittedName>
        <fullName evidence="9">Putative 30s ribosomal subunit protein</fullName>
    </submittedName>
</protein>
<dbReference type="HOGENOM" id="CLU_026386_1_0_1"/>
<evidence type="ECO:0000256" key="5">
    <source>
        <dbReference type="ARBA" id="ARBA00023274"/>
    </source>
</evidence>
<dbReference type="CDD" id="cd00165">
    <property type="entry name" value="S4"/>
    <property type="match status" value="1"/>
</dbReference>
<feature type="compositionally biased region" description="Acidic residues" evidence="7">
    <location>
        <begin position="219"/>
        <end position="231"/>
    </location>
</feature>
<dbReference type="GO" id="GO:0005763">
    <property type="term" value="C:mitochondrial small ribosomal subunit"/>
    <property type="evidence" value="ECO:0007669"/>
    <property type="project" value="TreeGrafter"/>
</dbReference>
<evidence type="ECO:0000256" key="4">
    <source>
        <dbReference type="ARBA" id="ARBA00022980"/>
    </source>
</evidence>
<evidence type="ECO:0000256" key="7">
    <source>
        <dbReference type="SAM" id="MobiDB-lite"/>
    </source>
</evidence>
<dbReference type="PROSITE" id="PS50889">
    <property type="entry name" value="S4"/>
    <property type="match status" value="1"/>
</dbReference>
<feature type="region of interest" description="Disordered" evidence="7">
    <location>
        <begin position="111"/>
        <end position="132"/>
    </location>
</feature>